<name>A0A2P6MSL8_9EUKA</name>
<dbReference type="OrthoDB" id="125026at2759"/>
<reference evidence="1 2" key="1">
    <citation type="journal article" date="2018" name="Genome Biol. Evol.">
        <title>Multiple Roots of Fruiting Body Formation in Amoebozoa.</title>
        <authorList>
            <person name="Hillmann F."/>
            <person name="Forbes G."/>
            <person name="Novohradska S."/>
            <person name="Ferling I."/>
            <person name="Riege K."/>
            <person name="Groth M."/>
            <person name="Westermann M."/>
            <person name="Marz M."/>
            <person name="Spaller T."/>
            <person name="Winckler T."/>
            <person name="Schaap P."/>
            <person name="Glockner G."/>
        </authorList>
    </citation>
    <scope>NUCLEOTIDE SEQUENCE [LARGE SCALE GENOMIC DNA]</scope>
    <source>
        <strain evidence="1 2">Jena</strain>
    </source>
</reference>
<dbReference type="SUPFAM" id="SSF50494">
    <property type="entry name" value="Trypsin-like serine proteases"/>
    <property type="match status" value="1"/>
</dbReference>
<sequence length="134" mass="14695">KNTFQNGKKHLTCSSQILTQEHDVFWWLSRLEEREMKGINPNTTMGIVEGSVWKIHPCHLSYPCPSFEGDSGGALILRSGEVIGIHVESTSQWGACTAADCSDPNFEDDLCDSVDLLSAGLAYGAIALRLQNII</sequence>
<evidence type="ECO:0000313" key="2">
    <source>
        <dbReference type="Proteomes" id="UP000241769"/>
    </source>
</evidence>
<dbReference type="AlphaFoldDB" id="A0A2P6MSL8"/>
<evidence type="ECO:0000313" key="1">
    <source>
        <dbReference type="EMBL" id="PRP74702.1"/>
    </source>
</evidence>
<dbReference type="InParanoid" id="A0A2P6MSL8"/>
<dbReference type="InterPro" id="IPR043504">
    <property type="entry name" value="Peptidase_S1_PA_chymotrypsin"/>
</dbReference>
<protein>
    <recommendedName>
        <fullName evidence="3">Peptidase S1 domain-containing protein</fullName>
    </recommendedName>
</protein>
<dbReference type="Gene3D" id="2.40.10.10">
    <property type="entry name" value="Trypsin-like serine proteases"/>
    <property type="match status" value="1"/>
</dbReference>
<dbReference type="Proteomes" id="UP000241769">
    <property type="component" value="Unassembled WGS sequence"/>
</dbReference>
<organism evidence="1 2">
    <name type="scientific">Planoprotostelium fungivorum</name>
    <dbReference type="NCBI Taxonomy" id="1890364"/>
    <lineage>
        <taxon>Eukaryota</taxon>
        <taxon>Amoebozoa</taxon>
        <taxon>Evosea</taxon>
        <taxon>Variosea</taxon>
        <taxon>Cavosteliida</taxon>
        <taxon>Cavosteliaceae</taxon>
        <taxon>Planoprotostelium</taxon>
    </lineage>
</organism>
<dbReference type="EMBL" id="MDYQ01000447">
    <property type="protein sequence ID" value="PRP74702.1"/>
    <property type="molecule type" value="Genomic_DNA"/>
</dbReference>
<feature type="non-terminal residue" evidence="1">
    <location>
        <position position="1"/>
    </location>
</feature>
<evidence type="ECO:0008006" key="3">
    <source>
        <dbReference type="Google" id="ProtNLM"/>
    </source>
</evidence>
<dbReference type="InterPro" id="IPR009003">
    <property type="entry name" value="Peptidase_S1_PA"/>
</dbReference>
<keyword evidence="2" id="KW-1185">Reference proteome</keyword>
<comment type="caution">
    <text evidence="1">The sequence shown here is derived from an EMBL/GenBank/DDBJ whole genome shotgun (WGS) entry which is preliminary data.</text>
</comment>
<gene>
    <name evidence="1" type="ORF">PROFUN_16123</name>
</gene>
<proteinExistence type="predicted"/>
<accession>A0A2P6MSL8</accession>